<dbReference type="Gene3D" id="2.30.30.40">
    <property type="entry name" value="SH3 Domains"/>
    <property type="match status" value="1"/>
</dbReference>
<evidence type="ECO:0000256" key="8">
    <source>
        <dbReference type="ARBA" id="ARBA00022840"/>
    </source>
</evidence>
<evidence type="ECO:0000259" key="11">
    <source>
        <dbReference type="PROSITE" id="PS50851"/>
    </source>
</evidence>
<dbReference type="GO" id="GO:0005524">
    <property type="term" value="F:ATP binding"/>
    <property type="evidence" value="ECO:0007669"/>
    <property type="project" value="UniProtKB-KW"/>
</dbReference>
<dbReference type="GO" id="GO:0005737">
    <property type="term" value="C:cytoplasm"/>
    <property type="evidence" value="ECO:0007669"/>
    <property type="project" value="InterPro"/>
</dbReference>
<dbReference type="InterPro" id="IPR005467">
    <property type="entry name" value="His_kinase_dom"/>
</dbReference>
<gene>
    <name evidence="12" type="ORF">LCGC14_2764910</name>
</gene>
<evidence type="ECO:0000256" key="2">
    <source>
        <dbReference type="ARBA" id="ARBA00012438"/>
    </source>
</evidence>
<feature type="non-terminal residue" evidence="12">
    <location>
        <position position="1"/>
    </location>
</feature>
<dbReference type="AlphaFoldDB" id="A0A0F9BPF7"/>
<dbReference type="CDD" id="cd00731">
    <property type="entry name" value="CheA_reg"/>
    <property type="match status" value="1"/>
</dbReference>
<dbReference type="PANTHER" id="PTHR43395">
    <property type="entry name" value="SENSOR HISTIDINE KINASE CHEA"/>
    <property type="match status" value="1"/>
</dbReference>
<dbReference type="SUPFAM" id="SSF55874">
    <property type="entry name" value="ATPase domain of HSP90 chaperone/DNA topoisomerase II/histidine kinase"/>
    <property type="match status" value="1"/>
</dbReference>
<dbReference type="PRINTS" id="PR00344">
    <property type="entry name" value="BCTRLSENSOR"/>
</dbReference>
<dbReference type="FunFam" id="3.30.565.10:FF:000016">
    <property type="entry name" value="Chemotaxis protein CheA, putative"/>
    <property type="match status" value="1"/>
</dbReference>
<feature type="domain" description="Histidine kinase" evidence="10">
    <location>
        <begin position="49"/>
        <end position="252"/>
    </location>
</feature>
<keyword evidence="4" id="KW-0145">Chemotaxis</keyword>
<dbReference type="InterPro" id="IPR003594">
    <property type="entry name" value="HATPase_dom"/>
</dbReference>
<keyword evidence="9" id="KW-0902">Two-component regulatory system</keyword>
<dbReference type="Gene3D" id="3.30.565.10">
    <property type="entry name" value="Histidine kinase-like ATPase, C-terminal domain"/>
    <property type="match status" value="1"/>
</dbReference>
<evidence type="ECO:0000256" key="9">
    <source>
        <dbReference type="ARBA" id="ARBA00023012"/>
    </source>
</evidence>
<dbReference type="Pfam" id="PF01584">
    <property type="entry name" value="CheW"/>
    <property type="match status" value="1"/>
</dbReference>
<evidence type="ECO:0000313" key="12">
    <source>
        <dbReference type="EMBL" id="KKK86271.1"/>
    </source>
</evidence>
<name>A0A0F9BPF7_9ZZZZ</name>
<evidence type="ECO:0000256" key="7">
    <source>
        <dbReference type="ARBA" id="ARBA00022777"/>
    </source>
</evidence>
<dbReference type="CDD" id="cd16916">
    <property type="entry name" value="HATPase_CheA-like"/>
    <property type="match status" value="1"/>
</dbReference>
<comment type="caution">
    <text evidence="12">The sequence shown here is derived from an EMBL/GenBank/DDBJ whole genome shotgun (WGS) entry which is preliminary data.</text>
</comment>
<accession>A0A0F9BPF7</accession>
<dbReference type="InterPro" id="IPR004358">
    <property type="entry name" value="Sig_transdc_His_kin-like_C"/>
</dbReference>
<evidence type="ECO:0000256" key="4">
    <source>
        <dbReference type="ARBA" id="ARBA00022500"/>
    </source>
</evidence>
<dbReference type="GO" id="GO:0000155">
    <property type="term" value="F:phosphorelay sensor kinase activity"/>
    <property type="evidence" value="ECO:0007669"/>
    <property type="project" value="InterPro"/>
</dbReference>
<evidence type="ECO:0000256" key="1">
    <source>
        <dbReference type="ARBA" id="ARBA00000085"/>
    </source>
</evidence>
<dbReference type="EMBL" id="LAZR01050923">
    <property type="protein sequence ID" value="KKK86271.1"/>
    <property type="molecule type" value="Genomic_DNA"/>
</dbReference>
<dbReference type="InterPro" id="IPR004105">
    <property type="entry name" value="CheA-like_dim"/>
</dbReference>
<feature type="domain" description="CheW-like" evidence="11">
    <location>
        <begin position="254"/>
        <end position="386"/>
    </location>
</feature>
<dbReference type="InterPro" id="IPR036890">
    <property type="entry name" value="HATPase_C_sf"/>
</dbReference>
<dbReference type="PANTHER" id="PTHR43395:SF10">
    <property type="entry name" value="CHEMOTAXIS PROTEIN CHEA"/>
    <property type="match status" value="1"/>
</dbReference>
<dbReference type="Pfam" id="PF02518">
    <property type="entry name" value="HATPase_c"/>
    <property type="match status" value="1"/>
</dbReference>
<sequence>LVNLVGEVVTVQSSLSQFASEWEDFDMLTNRSDGIFIKPEQVTRLFAVTERMERLVDELRDRSMEIRMLPIGTTFSRFKRVVRDLSRDLGKDVQLITEGADTELDKTVIDKLNDPLIHLIRNSIDHGIELPHVREAAGKPRTGTVRLTAEHLGANVLIHISDDGAGIDTEEIREKAVAKGLVPENQDLAESEILALICQPGFTTSEEVTNVSGRGVGMDVVRKTIDSLGGSISVQNNPGEGSRITLALPLTMAIIDGLLVNVGQNMLIFPLSAVEECVELTKVDIEAAHGRNLAHVRGETVPYVNLREMFSINGNVPDIQQIVIVRKDGSRVGFVVDEVFGQNQTVIKKLGGVYKNIKSISGASILGDGTVALILDIHQILDHAMKEEKMVYGN</sequence>
<dbReference type="InterPro" id="IPR037006">
    <property type="entry name" value="CheA-like_homodim_sf"/>
</dbReference>
<evidence type="ECO:0000256" key="3">
    <source>
        <dbReference type="ARBA" id="ARBA00021495"/>
    </source>
</evidence>
<keyword evidence="7" id="KW-0418">Kinase</keyword>
<keyword evidence="8" id="KW-0067">ATP-binding</keyword>
<keyword evidence="5" id="KW-0597">Phosphoprotein</keyword>
<dbReference type="Pfam" id="PF02895">
    <property type="entry name" value="H-kinase_dim"/>
    <property type="match status" value="1"/>
</dbReference>
<dbReference type="GO" id="GO:0006935">
    <property type="term" value="P:chemotaxis"/>
    <property type="evidence" value="ECO:0007669"/>
    <property type="project" value="UniProtKB-KW"/>
</dbReference>
<keyword evidence="8" id="KW-0547">Nucleotide-binding</keyword>
<evidence type="ECO:0000259" key="10">
    <source>
        <dbReference type="PROSITE" id="PS50109"/>
    </source>
</evidence>
<protein>
    <recommendedName>
        <fullName evidence="3">Chemotaxis protein CheA</fullName>
        <ecNumber evidence="2">2.7.13.3</ecNumber>
    </recommendedName>
</protein>
<dbReference type="InterPro" id="IPR036061">
    <property type="entry name" value="CheW-like_dom_sf"/>
</dbReference>
<dbReference type="EC" id="2.7.13.3" evidence="2"/>
<evidence type="ECO:0000256" key="5">
    <source>
        <dbReference type="ARBA" id="ARBA00022553"/>
    </source>
</evidence>
<dbReference type="SUPFAM" id="SSF50341">
    <property type="entry name" value="CheW-like"/>
    <property type="match status" value="1"/>
</dbReference>
<keyword evidence="6" id="KW-0808">Transferase</keyword>
<organism evidence="12">
    <name type="scientific">marine sediment metagenome</name>
    <dbReference type="NCBI Taxonomy" id="412755"/>
    <lineage>
        <taxon>unclassified sequences</taxon>
        <taxon>metagenomes</taxon>
        <taxon>ecological metagenomes</taxon>
    </lineage>
</organism>
<reference evidence="12" key="1">
    <citation type="journal article" date="2015" name="Nature">
        <title>Complex archaea that bridge the gap between prokaryotes and eukaryotes.</title>
        <authorList>
            <person name="Spang A."/>
            <person name="Saw J.H."/>
            <person name="Jorgensen S.L."/>
            <person name="Zaremba-Niedzwiedzka K."/>
            <person name="Martijn J."/>
            <person name="Lind A.E."/>
            <person name="van Eijk R."/>
            <person name="Schleper C."/>
            <person name="Guy L."/>
            <person name="Ettema T.J."/>
        </authorList>
    </citation>
    <scope>NUCLEOTIDE SEQUENCE</scope>
</reference>
<dbReference type="PROSITE" id="PS50109">
    <property type="entry name" value="HIS_KIN"/>
    <property type="match status" value="1"/>
</dbReference>
<dbReference type="InterPro" id="IPR051315">
    <property type="entry name" value="Bact_Chemotaxis_CheA"/>
</dbReference>
<dbReference type="SMART" id="SM00387">
    <property type="entry name" value="HATPase_c"/>
    <property type="match status" value="1"/>
</dbReference>
<dbReference type="Gene3D" id="1.10.287.560">
    <property type="entry name" value="Histidine kinase CheA-like, homodimeric domain"/>
    <property type="match status" value="1"/>
</dbReference>
<comment type="catalytic activity">
    <reaction evidence="1">
        <text>ATP + protein L-histidine = ADP + protein N-phospho-L-histidine.</text>
        <dbReference type="EC" id="2.7.13.3"/>
    </reaction>
</comment>
<dbReference type="InterPro" id="IPR002545">
    <property type="entry name" value="CheW-lke_dom"/>
</dbReference>
<dbReference type="SMART" id="SM00260">
    <property type="entry name" value="CheW"/>
    <property type="match status" value="1"/>
</dbReference>
<dbReference type="PROSITE" id="PS50851">
    <property type="entry name" value="CHEW"/>
    <property type="match status" value="1"/>
</dbReference>
<proteinExistence type="predicted"/>
<evidence type="ECO:0000256" key="6">
    <source>
        <dbReference type="ARBA" id="ARBA00022679"/>
    </source>
</evidence>